<dbReference type="InterPro" id="IPR011006">
    <property type="entry name" value="CheY-like_superfamily"/>
</dbReference>
<dbReference type="GO" id="GO:0000160">
    <property type="term" value="P:phosphorelay signal transduction system"/>
    <property type="evidence" value="ECO:0007669"/>
    <property type="project" value="InterPro"/>
</dbReference>
<dbReference type="EMBL" id="CP016171">
    <property type="protein sequence ID" value="ANN71643.1"/>
    <property type="molecule type" value="Genomic_DNA"/>
</dbReference>
<protein>
    <submittedName>
        <fullName evidence="4">Histidine kinase</fullName>
    </submittedName>
</protein>
<evidence type="ECO:0000313" key="4">
    <source>
        <dbReference type="EMBL" id="ANN71643.1"/>
    </source>
</evidence>
<keyword evidence="4" id="KW-0418">Kinase</keyword>
<accession>A0A193FWB3</accession>
<evidence type="ECO:0000259" key="3">
    <source>
        <dbReference type="PROSITE" id="PS50110"/>
    </source>
</evidence>
<evidence type="ECO:0000313" key="5">
    <source>
        <dbReference type="Proteomes" id="UP000092213"/>
    </source>
</evidence>
<proteinExistence type="predicted"/>
<dbReference type="SUPFAM" id="SSF52172">
    <property type="entry name" value="CheY-like"/>
    <property type="match status" value="1"/>
</dbReference>
<dbReference type="SMART" id="SM00448">
    <property type="entry name" value="REC"/>
    <property type="match status" value="1"/>
</dbReference>
<sequence>MALILVADDEILLAEMLADLLEDAGHEVLTAPHGGAALALMRSRRPDLLITDFMMPLMTGLELAEAVRADESMRALPIILVTGAQGLLARQCPNLFDLVVDKPYDPRALLAQVDGLLTDK</sequence>
<dbReference type="PANTHER" id="PTHR44591">
    <property type="entry name" value="STRESS RESPONSE REGULATOR PROTEIN 1"/>
    <property type="match status" value="1"/>
</dbReference>
<name>A0A193FWB3_9BORD</name>
<dbReference type="GO" id="GO:0016301">
    <property type="term" value="F:kinase activity"/>
    <property type="evidence" value="ECO:0007669"/>
    <property type="project" value="UniProtKB-KW"/>
</dbReference>
<organism evidence="4 5">
    <name type="scientific">Bordetella bronchialis</name>
    <dbReference type="NCBI Taxonomy" id="463025"/>
    <lineage>
        <taxon>Bacteria</taxon>
        <taxon>Pseudomonadati</taxon>
        <taxon>Pseudomonadota</taxon>
        <taxon>Betaproteobacteria</taxon>
        <taxon>Burkholderiales</taxon>
        <taxon>Alcaligenaceae</taxon>
        <taxon>Bordetella</taxon>
    </lineage>
</organism>
<evidence type="ECO:0000256" key="2">
    <source>
        <dbReference type="PROSITE-ProRule" id="PRU00169"/>
    </source>
</evidence>
<dbReference type="STRING" id="463025.BAU08_10085"/>
<evidence type="ECO:0000256" key="1">
    <source>
        <dbReference type="ARBA" id="ARBA00022553"/>
    </source>
</evidence>
<dbReference type="Pfam" id="PF00072">
    <property type="entry name" value="Response_reg"/>
    <property type="match status" value="1"/>
</dbReference>
<dbReference type="InterPro" id="IPR050595">
    <property type="entry name" value="Bact_response_regulator"/>
</dbReference>
<gene>
    <name evidence="4" type="ORF">BAU08_10085</name>
</gene>
<dbReference type="Proteomes" id="UP000092213">
    <property type="component" value="Chromosome"/>
</dbReference>
<dbReference type="PROSITE" id="PS50110">
    <property type="entry name" value="RESPONSE_REGULATORY"/>
    <property type="match status" value="1"/>
</dbReference>
<feature type="domain" description="Response regulatory" evidence="3">
    <location>
        <begin position="3"/>
        <end position="117"/>
    </location>
</feature>
<reference evidence="4 5" key="1">
    <citation type="submission" date="2016-06" db="EMBL/GenBank/DDBJ databases">
        <title>Complete genome sequences of Bordetella bronchialis and Bordetella flabilis.</title>
        <authorList>
            <person name="LiPuma J.J."/>
            <person name="Spilker T."/>
        </authorList>
    </citation>
    <scope>NUCLEOTIDE SEQUENCE [LARGE SCALE GENOMIC DNA]</scope>
    <source>
        <strain evidence="4 5">AU17976</strain>
    </source>
</reference>
<dbReference type="PANTHER" id="PTHR44591:SF3">
    <property type="entry name" value="RESPONSE REGULATORY DOMAIN-CONTAINING PROTEIN"/>
    <property type="match status" value="1"/>
</dbReference>
<dbReference type="InterPro" id="IPR001789">
    <property type="entry name" value="Sig_transdc_resp-reg_receiver"/>
</dbReference>
<feature type="modified residue" description="4-aspartylphosphate" evidence="2">
    <location>
        <position position="52"/>
    </location>
</feature>
<dbReference type="Gene3D" id="3.40.50.2300">
    <property type="match status" value="1"/>
</dbReference>
<keyword evidence="4" id="KW-0808">Transferase</keyword>
<dbReference type="RefSeq" id="WP_066669180.1">
    <property type="nucleotide sequence ID" value="NZ_CP016171.1"/>
</dbReference>
<dbReference type="AlphaFoldDB" id="A0A193FWB3"/>
<keyword evidence="1 2" id="KW-0597">Phosphoprotein</keyword>